<dbReference type="KEGG" id="bmic:BMR1_01G02185"/>
<dbReference type="GO" id="GO:0006511">
    <property type="term" value="P:ubiquitin-dependent protein catabolic process"/>
    <property type="evidence" value="ECO:0007669"/>
    <property type="project" value="UniProtKB-UniRule"/>
</dbReference>
<evidence type="ECO:0000313" key="11">
    <source>
        <dbReference type="Proteomes" id="UP000002899"/>
    </source>
</evidence>
<evidence type="ECO:0000256" key="3">
    <source>
        <dbReference type="ARBA" id="ARBA00022670"/>
    </source>
</evidence>
<dbReference type="SUPFAM" id="SSF54001">
    <property type="entry name" value="Cysteine proteinases"/>
    <property type="match status" value="1"/>
</dbReference>
<dbReference type="VEuPathDB" id="PiroplasmaDB:BMR1_01G02185"/>
<evidence type="ECO:0000256" key="2">
    <source>
        <dbReference type="ARBA" id="ARBA00009326"/>
    </source>
</evidence>
<keyword evidence="4 7" id="KW-0833">Ubl conjugation pathway</keyword>
<keyword evidence="5 7" id="KW-0378">Hydrolase</keyword>
<dbReference type="GO" id="GO:0005737">
    <property type="term" value="C:cytoplasm"/>
    <property type="evidence" value="ECO:0007669"/>
    <property type="project" value="TreeGrafter"/>
</dbReference>
<feature type="site" description="Transition state stabilizer" evidence="7">
    <location>
        <position position="84"/>
    </location>
</feature>
<comment type="similarity">
    <text evidence="2 7 8">Belongs to the peptidase C12 family.</text>
</comment>
<dbReference type="PANTHER" id="PTHR10589:SF17">
    <property type="entry name" value="UBIQUITIN CARBOXYL-TERMINAL HYDROLASE"/>
    <property type="match status" value="1"/>
</dbReference>
<comment type="catalytic activity">
    <reaction evidence="1 7 8">
        <text>Thiol-dependent hydrolysis of ester, thioester, amide, peptide and isopeptide bonds formed by the C-terminal Gly of ubiquitin (a 76-residue protein attached to proteins as an intracellular targeting signal).</text>
        <dbReference type="EC" id="3.4.19.12"/>
    </reaction>
</comment>
<feature type="domain" description="UCH catalytic" evidence="9">
    <location>
        <begin position="5"/>
        <end position="223"/>
    </location>
</feature>
<reference evidence="10 11" key="3">
    <citation type="journal article" date="2016" name="Sci. Rep.">
        <title>Genome-wide diversity and gene expression profiling of Babesia microti isolates identify polymorphic genes that mediate host-pathogen interactions.</title>
        <authorList>
            <person name="Silva J.C."/>
            <person name="Cornillot E."/>
            <person name="McCracken C."/>
            <person name="Usmani-Brown S."/>
            <person name="Dwivedi A."/>
            <person name="Ifeonu O.O."/>
            <person name="Crabtree J."/>
            <person name="Gotia H.T."/>
            <person name="Virji A.Z."/>
            <person name="Reynes C."/>
            <person name="Colinge J."/>
            <person name="Kumar V."/>
            <person name="Lawres L."/>
            <person name="Pazzi J.E."/>
            <person name="Pablo J.V."/>
            <person name="Hung C."/>
            <person name="Brancato J."/>
            <person name="Kumari P."/>
            <person name="Orvis J."/>
            <person name="Tretina K."/>
            <person name="Chibucos M."/>
            <person name="Ott S."/>
            <person name="Sadzewicz L."/>
            <person name="Sengamalay N."/>
            <person name="Shetty A.C."/>
            <person name="Su Q."/>
            <person name="Tallon L."/>
            <person name="Fraser C.M."/>
            <person name="Frutos R."/>
            <person name="Molina D.M."/>
            <person name="Krause P.J."/>
            <person name="Ben Mamoun C."/>
        </authorList>
    </citation>
    <scope>NUCLEOTIDE SEQUENCE [LARGE SCALE GENOMIC DNA]</scope>
    <source>
        <strain evidence="10 11">RI</strain>
    </source>
</reference>
<feature type="site" description="Important for enzyme activity" evidence="7">
    <location>
        <position position="177"/>
    </location>
</feature>
<dbReference type="AlphaFoldDB" id="A0A1N6LWV5"/>
<evidence type="ECO:0000256" key="7">
    <source>
        <dbReference type="PROSITE-ProRule" id="PRU01393"/>
    </source>
</evidence>
<reference evidence="10 11" key="2">
    <citation type="journal article" date="2013" name="PLoS ONE">
        <title>Whole genome mapping and re-organization of the nuclear and mitochondrial genomes of Babesia microti isolates.</title>
        <authorList>
            <person name="Cornillot E."/>
            <person name="Dassouli A."/>
            <person name="Garg A."/>
            <person name="Pachikara N."/>
            <person name="Randazzo S."/>
            <person name="Depoix D."/>
            <person name="Carcy B."/>
            <person name="Delbecq S."/>
            <person name="Frutos R."/>
            <person name="Silva J.C."/>
            <person name="Sutton R."/>
            <person name="Krause P.J."/>
            <person name="Mamoun C.B."/>
        </authorList>
    </citation>
    <scope>NUCLEOTIDE SEQUENCE [LARGE SCALE GENOMIC DNA]</scope>
    <source>
        <strain evidence="10 11">RI</strain>
    </source>
</reference>
<gene>
    <name evidence="10" type="ORF">BMR1_01G02185</name>
</gene>
<proteinExistence type="inferred from homology"/>
<dbReference type="PANTHER" id="PTHR10589">
    <property type="entry name" value="UBIQUITIN CARBOXYL-TERMINAL HYDROLASE"/>
    <property type="match status" value="1"/>
</dbReference>
<dbReference type="Gene3D" id="3.40.532.10">
    <property type="entry name" value="Peptidase C12, ubiquitin carboxyl-terminal hydrolase"/>
    <property type="match status" value="1"/>
</dbReference>
<dbReference type="PRINTS" id="PR00707">
    <property type="entry name" value="UBCTHYDRLASE"/>
</dbReference>
<evidence type="ECO:0000256" key="8">
    <source>
        <dbReference type="RuleBase" id="RU361215"/>
    </source>
</evidence>
<dbReference type="InterPro" id="IPR038765">
    <property type="entry name" value="Papain-like_cys_pep_sf"/>
</dbReference>
<evidence type="ECO:0000313" key="10">
    <source>
        <dbReference type="EMBL" id="SIO73358.1"/>
    </source>
</evidence>
<evidence type="ECO:0000256" key="1">
    <source>
        <dbReference type="ARBA" id="ARBA00000707"/>
    </source>
</evidence>
<name>A0A1N6LWV5_BABMR</name>
<dbReference type="GO" id="GO:0004843">
    <property type="term" value="F:cysteine-type deubiquitinase activity"/>
    <property type="evidence" value="ECO:0007669"/>
    <property type="project" value="UniProtKB-UniRule"/>
</dbReference>
<dbReference type="PROSITE" id="PS52048">
    <property type="entry name" value="UCH_DOMAIN"/>
    <property type="match status" value="1"/>
</dbReference>
<evidence type="ECO:0000256" key="6">
    <source>
        <dbReference type="ARBA" id="ARBA00022807"/>
    </source>
</evidence>
<dbReference type="GO" id="GO:0016579">
    <property type="term" value="P:protein deubiquitination"/>
    <property type="evidence" value="ECO:0007669"/>
    <property type="project" value="TreeGrafter"/>
</dbReference>
<dbReference type="OrthoDB" id="427186at2759"/>
<evidence type="ECO:0000256" key="4">
    <source>
        <dbReference type="ARBA" id="ARBA00022786"/>
    </source>
</evidence>
<protein>
    <recommendedName>
        <fullName evidence="8">Ubiquitin carboxyl-terminal hydrolase</fullName>
        <ecNumber evidence="8">3.4.19.12</ecNumber>
    </recommendedName>
</protein>
<feature type="active site" description="Proton donor" evidence="7">
    <location>
        <position position="162"/>
    </location>
</feature>
<organism evidence="10 11">
    <name type="scientific">Babesia microti (strain RI)</name>
    <dbReference type="NCBI Taxonomy" id="1133968"/>
    <lineage>
        <taxon>Eukaryota</taxon>
        <taxon>Sar</taxon>
        <taxon>Alveolata</taxon>
        <taxon>Apicomplexa</taxon>
        <taxon>Aconoidasida</taxon>
        <taxon>Piroplasmida</taxon>
        <taxon>Babesiidae</taxon>
        <taxon>Babesia</taxon>
    </lineage>
</organism>
<dbReference type="InterPro" id="IPR001578">
    <property type="entry name" value="Peptidase_C12_UCH"/>
</dbReference>
<dbReference type="InterPro" id="IPR036959">
    <property type="entry name" value="Peptidase_C12_UCH_sf"/>
</dbReference>
<dbReference type="GeneID" id="24423511"/>
<evidence type="ECO:0000259" key="9">
    <source>
        <dbReference type="PROSITE" id="PS52048"/>
    </source>
</evidence>
<sequence>MDEIKWLPLEANPELFKKYAEMLGAKNLVFNDIYSCDDLDFDYIKKPVYGLILLFPLSCRIAAKRYSVTSKYEYNPDDVWFMNQTIPNACGTIAMLHLLHNLKKNNASHNSILQKMYSSTSSSDPLLRSKFLEDSKDIANLHVSLETQGQSESVNIADVDTHFITFVSIKNLLFELDGQQNGPICHGPVSNDNFLKKTVAIIKDEFMSIDPSEMRFSMIAVSGA</sequence>
<dbReference type="RefSeq" id="XP_021337460.1">
    <property type="nucleotide sequence ID" value="XM_021482868.1"/>
</dbReference>
<feature type="active site" description="Nucleophile" evidence="7">
    <location>
        <position position="90"/>
    </location>
</feature>
<dbReference type="EMBL" id="FO082871">
    <property type="protein sequence ID" value="SIO73358.1"/>
    <property type="molecule type" value="Genomic_DNA"/>
</dbReference>
<keyword evidence="11" id="KW-1185">Reference proteome</keyword>
<accession>A0A1N6LWV5</accession>
<dbReference type="FunFam" id="3.40.532.10:FF:000006">
    <property type="entry name" value="Ubiquitin carboxyl-terminal hydrolase"/>
    <property type="match status" value="1"/>
</dbReference>
<keyword evidence="3 7" id="KW-0645">Protease</keyword>
<evidence type="ECO:0000256" key="5">
    <source>
        <dbReference type="ARBA" id="ARBA00022801"/>
    </source>
</evidence>
<dbReference type="Proteomes" id="UP000002899">
    <property type="component" value="Chromosome I"/>
</dbReference>
<keyword evidence="6 7" id="KW-0788">Thiol protease</keyword>
<reference evidence="10 11" key="1">
    <citation type="journal article" date="2012" name="Nucleic Acids Res.">
        <title>Sequencing of the smallest Apicomplexan genome from the human pathogen Babesia microti.</title>
        <authorList>
            <person name="Cornillot E."/>
            <person name="Hadj-Kaddour K."/>
            <person name="Dassouli A."/>
            <person name="Noel B."/>
            <person name="Ranwez V."/>
            <person name="Vacherie B."/>
            <person name="Augagneur Y."/>
            <person name="Bres V."/>
            <person name="Duclos A."/>
            <person name="Randazzo S."/>
            <person name="Carcy B."/>
            <person name="Debierre-Grockiego F."/>
            <person name="Delbecq S."/>
            <person name="Moubri-Menage K."/>
            <person name="Shams-Eldin H."/>
            <person name="Usmani-Brown S."/>
            <person name="Bringaud F."/>
            <person name="Wincker P."/>
            <person name="Vivares C.P."/>
            <person name="Schwarz R.T."/>
            <person name="Schetters T.P."/>
            <person name="Krause P.J."/>
            <person name="Gorenflot A."/>
            <person name="Berry V."/>
            <person name="Barbe V."/>
            <person name="Ben Mamoun C."/>
        </authorList>
    </citation>
    <scope>NUCLEOTIDE SEQUENCE [LARGE SCALE GENOMIC DNA]</scope>
    <source>
        <strain evidence="10 11">RI</strain>
    </source>
</reference>
<dbReference type="EC" id="3.4.19.12" evidence="8"/>
<dbReference type="Pfam" id="PF01088">
    <property type="entry name" value="Peptidase_C12"/>
    <property type="match status" value="1"/>
</dbReference>